<evidence type="ECO:0000313" key="1">
    <source>
        <dbReference type="EMBL" id="PZN73770.1"/>
    </source>
</evidence>
<dbReference type="Proteomes" id="UP000249396">
    <property type="component" value="Unassembled WGS sequence"/>
</dbReference>
<proteinExistence type="predicted"/>
<organism evidence="1 2">
    <name type="scientific">Candidatus Methylumidiphilus alinenensis</name>
    <dbReference type="NCBI Taxonomy" id="2202197"/>
    <lineage>
        <taxon>Bacteria</taxon>
        <taxon>Pseudomonadati</taxon>
        <taxon>Pseudomonadota</taxon>
        <taxon>Gammaproteobacteria</taxon>
        <taxon>Methylococcales</taxon>
        <taxon>Candidatus Methylumidiphilus</taxon>
    </lineage>
</organism>
<dbReference type="SUPFAM" id="SSF143011">
    <property type="entry name" value="RelE-like"/>
    <property type="match status" value="1"/>
</dbReference>
<evidence type="ECO:0008006" key="3">
    <source>
        <dbReference type="Google" id="ProtNLM"/>
    </source>
</evidence>
<accession>A0A2W4SE80</accession>
<dbReference type="PANTHER" id="PTHR40266:SF2">
    <property type="entry name" value="TOXIN HIGB-1"/>
    <property type="match status" value="1"/>
</dbReference>
<reference evidence="1 2" key="1">
    <citation type="journal article" date="2018" name="Aquat. Microb. Ecol.">
        <title>Gammaproteobacterial methanotrophs dominate.</title>
        <authorList>
            <person name="Rissanen A.J."/>
            <person name="Saarenheimo J."/>
            <person name="Tiirola M."/>
            <person name="Peura S."/>
            <person name="Aalto S.L."/>
            <person name="Karvinen A."/>
            <person name="Nykanen H."/>
        </authorList>
    </citation>
    <scope>NUCLEOTIDE SEQUENCE [LARGE SCALE GENOMIC DNA]</scope>
    <source>
        <strain evidence="1">AMbin10</strain>
    </source>
</reference>
<evidence type="ECO:0000313" key="2">
    <source>
        <dbReference type="Proteomes" id="UP000249396"/>
    </source>
</evidence>
<dbReference type="EMBL" id="QJPH01000446">
    <property type="protein sequence ID" value="PZN73770.1"/>
    <property type="molecule type" value="Genomic_DNA"/>
</dbReference>
<dbReference type="InterPro" id="IPR035093">
    <property type="entry name" value="RelE/ParE_toxin_dom_sf"/>
</dbReference>
<sequence>MIKNFRHKGLKALYDDDEKSGVKQDQVKRLRSLLARLDASSKVSDMDFPGLRLHPLQGNLHGFYAVDVLGNWRFIFRFDKDGNATDVDLIDYH</sequence>
<dbReference type="Pfam" id="PF05015">
    <property type="entry name" value="HigB-like_toxin"/>
    <property type="match status" value="1"/>
</dbReference>
<comment type="caution">
    <text evidence="1">The sequence shown here is derived from an EMBL/GenBank/DDBJ whole genome shotgun (WGS) entry which is preliminary data.</text>
</comment>
<dbReference type="Gene3D" id="3.30.2310.20">
    <property type="entry name" value="RelE-like"/>
    <property type="match status" value="1"/>
</dbReference>
<gene>
    <name evidence="1" type="ORF">DM484_22195</name>
</gene>
<protein>
    <recommendedName>
        <fullName evidence="3">Peptidase</fullName>
    </recommendedName>
</protein>
<dbReference type="InterPro" id="IPR007711">
    <property type="entry name" value="HigB-1"/>
</dbReference>
<dbReference type="AlphaFoldDB" id="A0A2W4SE80"/>
<name>A0A2W4SE80_9GAMM</name>
<dbReference type="PANTHER" id="PTHR40266">
    <property type="entry name" value="TOXIN HIGB-1"/>
    <property type="match status" value="1"/>
</dbReference>